<accession>F5XGD1</accession>
<dbReference type="GO" id="GO:0006355">
    <property type="term" value="P:regulation of DNA-templated transcription"/>
    <property type="evidence" value="ECO:0007669"/>
    <property type="project" value="InterPro"/>
</dbReference>
<dbReference type="Pfam" id="PF00486">
    <property type="entry name" value="Trans_reg_C"/>
    <property type="match status" value="1"/>
</dbReference>
<evidence type="ECO:0000256" key="4">
    <source>
        <dbReference type="PROSITE-ProRule" id="PRU00169"/>
    </source>
</evidence>
<dbReference type="SMART" id="SM00448">
    <property type="entry name" value="REC"/>
    <property type="match status" value="1"/>
</dbReference>
<dbReference type="Gene3D" id="6.10.250.690">
    <property type="match status" value="1"/>
</dbReference>
<dbReference type="Pfam" id="PF00072">
    <property type="entry name" value="Response_reg"/>
    <property type="match status" value="1"/>
</dbReference>
<feature type="DNA-binding region" description="OmpR/PhoB-type" evidence="5">
    <location>
        <begin position="134"/>
        <end position="227"/>
    </location>
</feature>
<dbReference type="SMART" id="SM00862">
    <property type="entry name" value="Trans_reg_C"/>
    <property type="match status" value="1"/>
</dbReference>
<dbReference type="GO" id="GO:0032993">
    <property type="term" value="C:protein-DNA complex"/>
    <property type="evidence" value="ECO:0007669"/>
    <property type="project" value="TreeGrafter"/>
</dbReference>
<evidence type="ECO:0000256" key="2">
    <source>
        <dbReference type="ARBA" id="ARBA00023125"/>
    </source>
</evidence>
<dbReference type="HOGENOM" id="CLU_000445_30_1_11"/>
<dbReference type="eggNOG" id="COG0745">
    <property type="taxonomic scope" value="Bacteria"/>
</dbReference>
<keyword evidence="2 5" id="KW-0238">DNA-binding</keyword>
<keyword evidence="4" id="KW-0597">Phosphoprotein</keyword>
<feature type="domain" description="OmpR/PhoB-type" evidence="7">
    <location>
        <begin position="134"/>
        <end position="227"/>
    </location>
</feature>
<feature type="modified residue" description="4-aspartylphosphate" evidence="4">
    <location>
        <position position="62"/>
    </location>
</feature>
<dbReference type="Gene3D" id="3.40.50.2300">
    <property type="match status" value="1"/>
</dbReference>
<gene>
    <name evidence="8" type="ordered locus">MLP_00240</name>
</gene>
<evidence type="ECO:0000259" key="6">
    <source>
        <dbReference type="PROSITE" id="PS50110"/>
    </source>
</evidence>
<dbReference type="CDD" id="cd00383">
    <property type="entry name" value="trans_reg_C"/>
    <property type="match status" value="1"/>
</dbReference>
<evidence type="ECO:0000256" key="5">
    <source>
        <dbReference type="PROSITE-ProRule" id="PRU01091"/>
    </source>
</evidence>
<evidence type="ECO:0000259" key="7">
    <source>
        <dbReference type="PROSITE" id="PS51755"/>
    </source>
</evidence>
<name>F5XGD1_MICPN</name>
<dbReference type="EMBL" id="AP012204">
    <property type="protein sequence ID" value="BAK33038.1"/>
    <property type="molecule type" value="Genomic_DNA"/>
</dbReference>
<dbReference type="InterPro" id="IPR011006">
    <property type="entry name" value="CheY-like_superfamily"/>
</dbReference>
<dbReference type="PANTHER" id="PTHR48111">
    <property type="entry name" value="REGULATOR OF RPOS"/>
    <property type="match status" value="1"/>
</dbReference>
<dbReference type="Proteomes" id="UP000007947">
    <property type="component" value="Chromosome"/>
</dbReference>
<keyword evidence="9" id="KW-1185">Reference proteome</keyword>
<dbReference type="InterPro" id="IPR039420">
    <property type="entry name" value="WalR-like"/>
</dbReference>
<proteinExistence type="predicted"/>
<dbReference type="SUPFAM" id="SSF52172">
    <property type="entry name" value="CheY-like"/>
    <property type="match status" value="1"/>
</dbReference>
<dbReference type="InterPro" id="IPR001867">
    <property type="entry name" value="OmpR/PhoB-type_DNA-bd"/>
</dbReference>
<dbReference type="PROSITE" id="PS50110">
    <property type="entry name" value="RESPONSE_REGULATORY"/>
    <property type="match status" value="1"/>
</dbReference>
<dbReference type="PANTHER" id="PTHR48111:SF67">
    <property type="entry name" value="TRANSCRIPTIONAL REGULATORY PROTEIN TCTD"/>
    <property type="match status" value="1"/>
</dbReference>
<organism evidence="8 9">
    <name type="scientific">Microlunatus phosphovorus (strain ATCC 700054 / DSM 10555 / JCM 9379 / NBRC 101784 / NCIMB 13414 / VKM Ac-1990 / NM-1)</name>
    <dbReference type="NCBI Taxonomy" id="1032480"/>
    <lineage>
        <taxon>Bacteria</taxon>
        <taxon>Bacillati</taxon>
        <taxon>Actinomycetota</taxon>
        <taxon>Actinomycetes</taxon>
        <taxon>Propionibacteriales</taxon>
        <taxon>Propionibacteriaceae</taxon>
        <taxon>Microlunatus</taxon>
    </lineage>
</organism>
<dbReference type="PROSITE" id="PS51755">
    <property type="entry name" value="OMPR_PHOB"/>
    <property type="match status" value="1"/>
</dbReference>
<dbReference type="AlphaFoldDB" id="F5XGD1"/>
<dbReference type="GO" id="GO:0005829">
    <property type="term" value="C:cytosol"/>
    <property type="evidence" value="ECO:0007669"/>
    <property type="project" value="TreeGrafter"/>
</dbReference>
<dbReference type="GO" id="GO:0000156">
    <property type="term" value="F:phosphorelay response regulator activity"/>
    <property type="evidence" value="ECO:0007669"/>
    <property type="project" value="TreeGrafter"/>
</dbReference>
<dbReference type="KEGG" id="mph:MLP_00240"/>
<reference evidence="8 9" key="1">
    <citation type="submission" date="2011-05" db="EMBL/GenBank/DDBJ databases">
        <title>Whole genome sequence of Microlunatus phosphovorus NM-1.</title>
        <authorList>
            <person name="Hosoyama A."/>
            <person name="Sasaki K."/>
            <person name="Harada T."/>
            <person name="Igarashi R."/>
            <person name="Kawakoshi A."/>
            <person name="Sasagawa M."/>
            <person name="Fukada J."/>
            <person name="Nakamura S."/>
            <person name="Katano Y."/>
            <person name="Hanada S."/>
            <person name="Kamagata Y."/>
            <person name="Nakamura N."/>
            <person name="Yamazaki S."/>
            <person name="Fujita N."/>
        </authorList>
    </citation>
    <scope>NUCLEOTIDE SEQUENCE [LARGE SCALE GENOMIC DNA]</scope>
    <source>
        <strain evidence="9">ATCC 700054 / DSM 10555 / JCM 9379 / NBRC 101784 / NCIMB 13414 / VKM Ac-1990 / NM-1</strain>
    </source>
</reference>
<evidence type="ECO:0000313" key="9">
    <source>
        <dbReference type="Proteomes" id="UP000007947"/>
    </source>
</evidence>
<sequence length="228" mass="25136">MGVVNSGSTPPQQVLVVEDDPQLCGMLADLLELEGYRVEVARDGQRGLHLGLSGRFDAIVLDRGLPAIDGLDLLSRLRSRGVETPVLILSALGLAADRVDGLDAGAEDYLSKPFDVDELLARIRALLRRHVDRAEELALPQGRLLIQSRIAIGDDGQQVTLSERELALLVLLARRPRQVFDREDLRELVFTDAAEDGVVDTYVHYLRRKLGRGIIRTVRGVGYQLGSR</sequence>
<dbReference type="OrthoDB" id="3197131at2"/>
<evidence type="ECO:0000256" key="1">
    <source>
        <dbReference type="ARBA" id="ARBA00023015"/>
    </source>
</evidence>
<feature type="domain" description="Response regulatory" evidence="6">
    <location>
        <begin position="13"/>
        <end position="127"/>
    </location>
</feature>
<dbReference type="InterPro" id="IPR036388">
    <property type="entry name" value="WH-like_DNA-bd_sf"/>
</dbReference>
<dbReference type="GO" id="GO:0000976">
    <property type="term" value="F:transcription cis-regulatory region binding"/>
    <property type="evidence" value="ECO:0007669"/>
    <property type="project" value="TreeGrafter"/>
</dbReference>
<protein>
    <submittedName>
        <fullName evidence="8">Two-component system response regulator</fullName>
    </submittedName>
</protein>
<keyword evidence="1" id="KW-0805">Transcription regulation</keyword>
<dbReference type="InterPro" id="IPR001789">
    <property type="entry name" value="Sig_transdc_resp-reg_receiver"/>
</dbReference>
<dbReference type="STRING" id="1032480.MLP_00240"/>
<dbReference type="Gene3D" id="1.10.10.10">
    <property type="entry name" value="Winged helix-like DNA-binding domain superfamily/Winged helix DNA-binding domain"/>
    <property type="match status" value="1"/>
</dbReference>
<evidence type="ECO:0000256" key="3">
    <source>
        <dbReference type="ARBA" id="ARBA00023163"/>
    </source>
</evidence>
<evidence type="ECO:0000313" key="8">
    <source>
        <dbReference type="EMBL" id="BAK33038.1"/>
    </source>
</evidence>
<keyword evidence="3" id="KW-0804">Transcription</keyword>